<feature type="compositionally biased region" description="Basic residues" evidence="1">
    <location>
        <begin position="580"/>
        <end position="599"/>
    </location>
</feature>
<feature type="compositionally biased region" description="Basic and acidic residues" evidence="1">
    <location>
        <begin position="627"/>
        <end position="637"/>
    </location>
</feature>
<feature type="compositionally biased region" description="Basic residues" evidence="1">
    <location>
        <begin position="638"/>
        <end position="647"/>
    </location>
</feature>
<feature type="region of interest" description="Disordered" evidence="1">
    <location>
        <begin position="556"/>
        <end position="774"/>
    </location>
</feature>
<evidence type="ECO:0000313" key="2">
    <source>
        <dbReference type="EMBL" id="KAJ1967724.1"/>
    </source>
</evidence>
<evidence type="ECO:0000256" key="1">
    <source>
        <dbReference type="SAM" id="MobiDB-lite"/>
    </source>
</evidence>
<reference evidence="2" key="1">
    <citation type="submission" date="2022-07" db="EMBL/GenBank/DDBJ databases">
        <title>Phylogenomic reconstructions and comparative analyses of Kickxellomycotina fungi.</title>
        <authorList>
            <person name="Reynolds N.K."/>
            <person name="Stajich J.E."/>
            <person name="Barry K."/>
            <person name="Grigoriev I.V."/>
            <person name="Crous P."/>
            <person name="Smith M.E."/>
        </authorList>
    </citation>
    <scope>NUCLEOTIDE SEQUENCE</scope>
    <source>
        <strain evidence="2">RSA 1196</strain>
    </source>
</reference>
<dbReference type="GO" id="GO:0035361">
    <property type="term" value="C:Cul8-RING ubiquitin ligase complex"/>
    <property type="evidence" value="ECO:0007669"/>
    <property type="project" value="TreeGrafter"/>
</dbReference>
<feature type="region of interest" description="Disordered" evidence="1">
    <location>
        <begin position="257"/>
        <end position="280"/>
    </location>
</feature>
<evidence type="ECO:0000313" key="3">
    <source>
        <dbReference type="Proteomes" id="UP001150925"/>
    </source>
</evidence>
<sequence length="2344" mass="266655">MDQTNSPRPDMPTTSTERTPPRDFPPPTDSSKVDPSKQETPTRYSLRKRKAISLFPYSMLSWVNPETIPSEPQKAVDFSVLTEKLPATATTPYRSVSTKNRLEHFSPTPFRSTQRSDVSLVYIPVRNSRKRYPKVSCRDKHRAWMTSAWRQVDQRYIPSAFRYAGFLATNKYRTWINNRIRFRPYRIVRKGKGLGQSTTINQARQEVSGETSQVFGLDDGHQDSRSTPHPTRRAINNAQLFSYSDDEYEYQSSQDLQSLFGTGRPSGHYQSARPTKLPRAITKRHLKGKLPASFLRVYQPHSQRDNLSHVTSESHRTRQPPSTPQQPHVARRRLPTNKTQRSPRLTMFSDSEDDVYGGQARSDEEFDSDLPPLPPPLTIDDNLFPARRRSLVPSEGGNSPTYLTRPSHSFLDPKQLFNRSPSTQSNRHIEGRASRDSSTRRTLTRSHSVLETKSRERRSFQRPRDITSYITSDMEVDAVDLGTIPGPKLSTGRSSHRAQQRTIEGQVLHQPIDQWRRRKNQRPLSRYRKGYVDQQTRLSLPGLAIVYNDREIPGPPKKYYFIDSEEGTSEDEPMSDKLLSRSKTHSRGHQSKLAFKRTSRPPAGKRAISPHTPLLSDPDAAPTPSDGKARRQSDPKPRGKLVRKSKVGHVDRSPLLSDSISPRIAISKPAINRNPRTTPHKSKDPNARRLPIPRTSSAVTARSKRPQPEGPSVNQASKKRMGDRLPKQRKLQQLKRLDSSHSSRSTLRPTHSARAGVLNDKQSSPRRNRSKIPTRLTKVDILNRKSKVPVPPSTDSWETLQHGAQSDNDIVHHTAVFYSEPEDLPTDHEEFPPHYHRSPPESPMEIEQVIPPVSPRIQGISKQPEPTTLQFPTLSNWFHHDLVTQVPSDLTFSGKSYIGKGTLHSLVCPTTRAECLASFEPEVARVKVDQLHQEQYQVFGQSVPLWDSVELWCYRFKENISEYHQKCATIRQCRGLAVTSGVDPGESVDATGPEVSRSNALRQLEDVVDFFDYVGQYLARCLGYCPNEAVHRVASLLVSDADYLVSDTLIYLTQQYTTLATDDLLTPGFQGQFFRQSLLFSKERWRQWCRIPGVQLALVTLWHLVDWFVRLDHLLTCRIGITSDQPGNVTGAELLLDLQREVRLRLPLLSGVLVTWLVRFELGPTPLNVGQAWKEVCFNNLICTWTIGIWCQIFHIFEARVIPLPASSDCVDSWWHLDQRWLDMLGVARHGNIVADSHWGFWEMFGQVLTAQIAHYTHNQELLVKRLQVSPPPDDNSTPREVDLTRALPWLFYLVEKAWAFTFSLLPWTCLDVHGAPQPLECNNTTSLTSKTMSSLDFPLYHALSAIPWLLAQSTNTQKRLHGDQGNSHPLHQLWHELLSRSVQWADPQALEIYVKKTLNRLHHLVGYWRYALGAPSTVALYRYFSERNLDDLTIETYPRLPSFLITFPSDLPNKAVAEPWLELDPQDTCFHVFLKLNALCFRYWSEKLEAVPDNQIRKRTKLRKMILQTVAQLSPTRVMTFPFPPVPELLTIPATPSTTYFTYAALGNHYALALLFLRVLPVTVRTTGFMAQVTSYLNFRGSDAIARRIFMEALLFALLILVQLQRNLGDVLGSFYHHWSLVLDEYQSAMKLLRPKETLPDMFDGATPVRFTGQLKHLTKLAKRNVANYQRQQFKILKSGLGHLQRFMEVFSRVQDPPVNWALECLQAFLKDPPWVRLDPSSEASNKPLKKDLIRLIRLLVRLLDHAAWQVQLTSAVAVDPPTGPVSDTNGDQRWMFDSELDPSDLAALIAMEEMQSAGNMPKPITEPLVPHVQPSNLPNLLSDTLAMLDRTATGLMRDWVISYCLQAGERRLGSHRLGRTVQAALWCMADCARVMVKYKYTGWESFVVPFGTRSLHVIGHSALRRDALLTFLAPIISRDLGVIEQCGQHMVTLWFETVADHRVTYQHVLTNALVNHRPMDRALFDYLHVPLHPKSKHCDLHRDDFPVFRNTLVDGVLSNMSDSFRSPTVSTTVAIPSGHRYLAYLHALLSTMQECYLLEQNTLGATSYLMGTLHPMLTSVLTHCGPWLPEGCTELAPLRFFTSGVLPSPPTRLYLRQKLHGFVRQNYSTSALVRYQIRNFFIDHLAAAHDTWPLGSTRAQHVLSLVETLCTSPGQGGVSLPWCRHLSEFRAFLGRRVFSRSFAALNQDPGLVAYSLVVVSSLRVLYQRLTKDWAVLSAMRWTTEPLATEIVLYISLCQDALRNNPLNPMTVGFTDPITAYWTETMAFLVELLTFIRGHTLAFPEYCEVWTTKRDMLLGSCLEVLAGQLFRFETSTEDSIPLANQHPSVRITLSSSDTEPDAY</sequence>
<dbReference type="PANTHER" id="PTHR28122">
    <property type="entry name" value="E3 UBIQUITIN-PROTEIN LIGASE SUBSTRATE RECEPTOR MMS22"/>
    <property type="match status" value="1"/>
</dbReference>
<dbReference type="PANTHER" id="PTHR28122:SF1">
    <property type="entry name" value="E3 UBIQUITIN-PROTEIN LIGASE SUBSTRATE RECEPTOR MMS22"/>
    <property type="match status" value="1"/>
</dbReference>
<name>A0A9W8AXT3_9FUNG</name>
<feature type="compositionally biased region" description="Basic and acidic residues" evidence="1">
    <location>
        <begin position="448"/>
        <end position="465"/>
    </location>
</feature>
<dbReference type="OrthoDB" id="2386201at2759"/>
<dbReference type="InterPro" id="IPR019021">
    <property type="entry name" value="Mms22"/>
</dbReference>
<dbReference type="GO" id="GO:0000724">
    <property type="term" value="P:double-strand break repair via homologous recombination"/>
    <property type="evidence" value="ECO:0007669"/>
    <property type="project" value="TreeGrafter"/>
</dbReference>
<dbReference type="EMBL" id="JANBPY010000292">
    <property type="protein sequence ID" value="KAJ1967724.1"/>
    <property type="molecule type" value="Genomic_DNA"/>
</dbReference>
<protein>
    <submittedName>
        <fullName evidence="2">Uncharacterized protein</fullName>
    </submittedName>
</protein>
<feature type="compositionally biased region" description="Polar residues" evidence="1">
    <location>
        <begin position="202"/>
        <end position="214"/>
    </location>
</feature>
<feature type="compositionally biased region" description="Polar residues" evidence="1">
    <location>
        <begin position="396"/>
        <end position="407"/>
    </location>
</feature>
<gene>
    <name evidence="2" type="ORF">IWQ62_001678</name>
</gene>
<keyword evidence="3" id="KW-1185">Reference proteome</keyword>
<dbReference type="Proteomes" id="UP001150925">
    <property type="component" value="Unassembled WGS sequence"/>
</dbReference>
<feature type="compositionally biased region" description="Polar residues" evidence="1">
    <location>
        <begin position="417"/>
        <end position="426"/>
    </location>
</feature>
<organism evidence="2 3">
    <name type="scientific">Dispira parvispora</name>
    <dbReference type="NCBI Taxonomy" id="1520584"/>
    <lineage>
        <taxon>Eukaryota</taxon>
        <taxon>Fungi</taxon>
        <taxon>Fungi incertae sedis</taxon>
        <taxon>Zoopagomycota</taxon>
        <taxon>Kickxellomycotina</taxon>
        <taxon>Dimargaritomycetes</taxon>
        <taxon>Dimargaritales</taxon>
        <taxon>Dimargaritaceae</taxon>
        <taxon>Dispira</taxon>
    </lineage>
</organism>
<dbReference type="GO" id="GO:0005634">
    <property type="term" value="C:nucleus"/>
    <property type="evidence" value="ECO:0007669"/>
    <property type="project" value="InterPro"/>
</dbReference>
<dbReference type="GO" id="GO:0031297">
    <property type="term" value="P:replication fork processing"/>
    <property type="evidence" value="ECO:0007669"/>
    <property type="project" value="InterPro"/>
</dbReference>
<dbReference type="Pfam" id="PF09462">
    <property type="entry name" value="Mus7"/>
    <property type="match status" value="1"/>
</dbReference>
<feature type="region of interest" description="Disordered" evidence="1">
    <location>
        <begin position="202"/>
        <end position="231"/>
    </location>
</feature>
<proteinExistence type="predicted"/>
<feature type="compositionally biased region" description="Acidic residues" evidence="1">
    <location>
        <begin position="563"/>
        <end position="573"/>
    </location>
</feature>
<accession>A0A9W8AXT3</accession>
<feature type="compositionally biased region" description="Polar residues" evidence="1">
    <location>
        <begin position="1"/>
        <end position="17"/>
    </location>
</feature>
<feature type="region of interest" description="Disordered" evidence="1">
    <location>
        <begin position="1"/>
        <end position="45"/>
    </location>
</feature>
<feature type="region of interest" description="Disordered" evidence="1">
    <location>
        <begin position="297"/>
        <end position="466"/>
    </location>
</feature>
<comment type="caution">
    <text evidence="2">The sequence shown here is derived from an EMBL/GenBank/DDBJ whole genome shotgun (WGS) entry which is preliminary data.</text>
</comment>
<feature type="compositionally biased region" description="Basic and acidic residues" evidence="1">
    <location>
        <begin position="427"/>
        <end position="439"/>
    </location>
</feature>
<feature type="compositionally biased region" description="Basic and acidic residues" evidence="1">
    <location>
        <begin position="302"/>
        <end position="316"/>
    </location>
</feature>